<gene>
    <name evidence="2" type="primary">LOC107799722</name>
</gene>
<dbReference type="OrthoDB" id="1739513at2759"/>
<dbReference type="AlphaFoldDB" id="A0A1S4APE8"/>
<dbReference type="Pfam" id="PF13456">
    <property type="entry name" value="RVT_3"/>
    <property type="match status" value="1"/>
</dbReference>
<dbReference type="SMR" id="A0A1S4APE8"/>
<proteinExistence type="predicted"/>
<evidence type="ECO:0000313" key="2">
    <source>
        <dbReference type="RefSeq" id="XP_016478348.1"/>
    </source>
</evidence>
<dbReference type="KEGG" id="nta:107799722"/>
<dbReference type="PaxDb" id="4097-A0A1S4APE8"/>
<dbReference type="GO" id="GO:0003676">
    <property type="term" value="F:nucleic acid binding"/>
    <property type="evidence" value="ECO:0007669"/>
    <property type="project" value="InterPro"/>
</dbReference>
<dbReference type="PANTHER" id="PTHR48475:SF2">
    <property type="entry name" value="RIBONUCLEASE H"/>
    <property type="match status" value="1"/>
</dbReference>
<reference evidence="2" key="1">
    <citation type="submission" date="2025-08" db="UniProtKB">
        <authorList>
            <consortium name="RefSeq"/>
        </authorList>
    </citation>
    <scope>IDENTIFICATION</scope>
</reference>
<dbReference type="InterPro" id="IPR002156">
    <property type="entry name" value="RNaseH_domain"/>
</dbReference>
<accession>A0A1S4APE8</accession>
<dbReference type="PANTHER" id="PTHR48475">
    <property type="entry name" value="RIBONUCLEASE H"/>
    <property type="match status" value="1"/>
</dbReference>
<dbReference type="GO" id="GO:0004523">
    <property type="term" value="F:RNA-DNA hybrid ribonuclease activity"/>
    <property type="evidence" value="ECO:0007669"/>
    <property type="project" value="InterPro"/>
</dbReference>
<dbReference type="SUPFAM" id="SSF53098">
    <property type="entry name" value="Ribonuclease H-like"/>
    <property type="match status" value="2"/>
</dbReference>
<dbReference type="GO" id="GO:0015074">
    <property type="term" value="P:DNA integration"/>
    <property type="evidence" value="ECO:0007669"/>
    <property type="project" value="InterPro"/>
</dbReference>
<dbReference type="STRING" id="4097.A0A1S4APE8"/>
<dbReference type="InterPro" id="IPR001584">
    <property type="entry name" value="Integrase_cat-core"/>
</dbReference>
<dbReference type="Gene3D" id="3.30.420.10">
    <property type="entry name" value="Ribonuclease H-like superfamily/Ribonuclease H"/>
    <property type="match status" value="2"/>
</dbReference>
<protein>
    <recommendedName>
        <fullName evidence="1">Integrase catalytic domain-containing protein</fullName>
    </recommendedName>
</protein>
<dbReference type="RefSeq" id="XP_016478348.1">
    <property type="nucleotide sequence ID" value="XM_016622862.1"/>
</dbReference>
<organism evidence="2">
    <name type="scientific">Nicotiana tabacum</name>
    <name type="common">Common tobacco</name>
    <dbReference type="NCBI Taxonomy" id="4097"/>
    <lineage>
        <taxon>Eukaryota</taxon>
        <taxon>Viridiplantae</taxon>
        <taxon>Streptophyta</taxon>
        <taxon>Embryophyta</taxon>
        <taxon>Tracheophyta</taxon>
        <taxon>Spermatophyta</taxon>
        <taxon>Magnoliopsida</taxon>
        <taxon>eudicotyledons</taxon>
        <taxon>Gunneridae</taxon>
        <taxon>Pentapetalae</taxon>
        <taxon>asterids</taxon>
        <taxon>lamiids</taxon>
        <taxon>Solanales</taxon>
        <taxon>Solanaceae</taxon>
        <taxon>Nicotianoideae</taxon>
        <taxon>Nicotianeae</taxon>
        <taxon>Nicotiana</taxon>
    </lineage>
</organism>
<dbReference type="InterPro" id="IPR036397">
    <property type="entry name" value="RNaseH_sf"/>
</dbReference>
<dbReference type="InterPro" id="IPR012337">
    <property type="entry name" value="RNaseH-like_sf"/>
</dbReference>
<dbReference type="PROSITE" id="PS50994">
    <property type="entry name" value="INTEGRASE"/>
    <property type="match status" value="1"/>
</dbReference>
<dbReference type="CDD" id="cd09279">
    <property type="entry name" value="RNase_HI_like"/>
    <property type="match status" value="1"/>
</dbReference>
<name>A0A1S4APE8_TOBAC</name>
<sequence>MGDGHRQTATTCSGKEAGPYQKIRERKVVNFIWESIICRFGIPKEIACDNGPQFIGAKVTKFLENLKIKRITSSPYHSRANGQAESTNKIIVQNLKKRLEAAECRWPEELPGVIWAYRTTDFVISGLKLARELDSEAINIKCDSQLVVNQVCRIFDTKDERMQQYVVKVQALLSRFREWSITHIPREENAEADTLANLGSSTEIWGRNRGR</sequence>
<evidence type="ECO:0000259" key="1">
    <source>
        <dbReference type="PROSITE" id="PS50994"/>
    </source>
</evidence>
<feature type="domain" description="Integrase catalytic" evidence="1">
    <location>
        <begin position="34"/>
        <end position="142"/>
    </location>
</feature>